<proteinExistence type="predicted"/>
<dbReference type="EMBL" id="JTDY01002018">
    <property type="protein sequence ID" value="KOB72314.1"/>
    <property type="molecule type" value="Genomic_DNA"/>
</dbReference>
<evidence type="ECO:0000313" key="3">
    <source>
        <dbReference type="Proteomes" id="UP000037510"/>
    </source>
</evidence>
<organism evidence="2 3">
    <name type="scientific">Operophtera brumata</name>
    <name type="common">Winter moth</name>
    <name type="synonym">Phalaena brumata</name>
    <dbReference type="NCBI Taxonomy" id="104452"/>
    <lineage>
        <taxon>Eukaryota</taxon>
        <taxon>Metazoa</taxon>
        <taxon>Ecdysozoa</taxon>
        <taxon>Arthropoda</taxon>
        <taxon>Hexapoda</taxon>
        <taxon>Insecta</taxon>
        <taxon>Pterygota</taxon>
        <taxon>Neoptera</taxon>
        <taxon>Endopterygota</taxon>
        <taxon>Lepidoptera</taxon>
        <taxon>Glossata</taxon>
        <taxon>Ditrysia</taxon>
        <taxon>Geometroidea</taxon>
        <taxon>Geometridae</taxon>
        <taxon>Larentiinae</taxon>
        <taxon>Operophtera</taxon>
    </lineage>
</organism>
<evidence type="ECO:0000256" key="1">
    <source>
        <dbReference type="SAM" id="Phobius"/>
    </source>
</evidence>
<evidence type="ECO:0000313" key="2">
    <source>
        <dbReference type="EMBL" id="KOB72314.1"/>
    </source>
</evidence>
<name>A0A0L7LA91_OPEBR</name>
<sequence>MLVVLVLCKSYISSSPRPEPRYLLNMSKVLNGLKYTLIFVGLIVIDYILGNGLVEICLKLLCKITCFVKKTIRKEAVLAKMTGNENTISMPTLFLEILMLWGTIVDRIDDLLQESNETLRQTNDGDAGDTISFTDTTLLSMTSILDYDGVEPIDDLPSEEAMVERSIDYNCRQLWDVIEEEDSGSVNI</sequence>
<keyword evidence="1" id="KW-1133">Transmembrane helix</keyword>
<dbReference type="Proteomes" id="UP000037510">
    <property type="component" value="Unassembled WGS sequence"/>
</dbReference>
<comment type="caution">
    <text evidence="2">The sequence shown here is derived from an EMBL/GenBank/DDBJ whole genome shotgun (WGS) entry which is preliminary data.</text>
</comment>
<accession>A0A0L7LA91</accession>
<keyword evidence="1" id="KW-0472">Membrane</keyword>
<keyword evidence="2" id="KW-0675">Receptor</keyword>
<reference evidence="2 3" key="1">
    <citation type="journal article" date="2015" name="Genome Biol. Evol.">
        <title>The genome of winter moth (Operophtera brumata) provides a genomic perspective on sexual dimorphism and phenology.</title>
        <authorList>
            <person name="Derks M.F."/>
            <person name="Smit S."/>
            <person name="Salis L."/>
            <person name="Schijlen E."/>
            <person name="Bossers A."/>
            <person name="Mateman C."/>
            <person name="Pijl A.S."/>
            <person name="de Ridder D."/>
            <person name="Groenen M.A."/>
            <person name="Visser M.E."/>
            <person name="Megens H.J."/>
        </authorList>
    </citation>
    <scope>NUCLEOTIDE SEQUENCE [LARGE SCALE GENOMIC DNA]</scope>
    <source>
        <strain evidence="2">WM2013NL</strain>
        <tissue evidence="2">Head and thorax</tissue>
    </source>
</reference>
<dbReference type="AlphaFoldDB" id="A0A0L7LA91"/>
<keyword evidence="3" id="KW-1185">Reference proteome</keyword>
<feature type="transmembrane region" description="Helical" evidence="1">
    <location>
        <begin position="38"/>
        <end position="61"/>
    </location>
</feature>
<gene>
    <name evidence="2" type="ORF">OBRU01_12576</name>
</gene>
<keyword evidence="1" id="KW-0812">Transmembrane</keyword>
<protein>
    <submittedName>
        <fullName evidence="2">TonB-dependent receptor plug domain protein</fullName>
    </submittedName>
</protein>